<name>A0ACB8YQR3_9ASTR</name>
<dbReference type="Proteomes" id="UP001056120">
    <property type="component" value="Linkage Group LG27"/>
</dbReference>
<keyword evidence="2" id="KW-1185">Reference proteome</keyword>
<gene>
    <name evidence="1" type="ORF">L1987_81545</name>
</gene>
<reference evidence="2" key="1">
    <citation type="journal article" date="2022" name="Mol. Ecol. Resour.">
        <title>The genomes of chicory, endive, great burdock and yacon provide insights into Asteraceae palaeo-polyploidization history and plant inulin production.</title>
        <authorList>
            <person name="Fan W."/>
            <person name="Wang S."/>
            <person name="Wang H."/>
            <person name="Wang A."/>
            <person name="Jiang F."/>
            <person name="Liu H."/>
            <person name="Zhao H."/>
            <person name="Xu D."/>
            <person name="Zhang Y."/>
        </authorList>
    </citation>
    <scope>NUCLEOTIDE SEQUENCE [LARGE SCALE GENOMIC DNA]</scope>
    <source>
        <strain evidence="2">cv. Yunnan</strain>
    </source>
</reference>
<protein>
    <submittedName>
        <fullName evidence="1">Uncharacterized protein</fullName>
    </submittedName>
</protein>
<accession>A0ACB8YQR3</accession>
<sequence>MQRASFHEVTVGFQSIKTNRHHTRNIFHTPVEATPPIQFTPAQRNSRPKAYESTKRILFDTTVDLQCVLPYMRHHNSFIPAATRGWVQPS</sequence>
<evidence type="ECO:0000313" key="1">
    <source>
        <dbReference type="EMBL" id="KAI3687842.1"/>
    </source>
</evidence>
<organism evidence="1 2">
    <name type="scientific">Smallanthus sonchifolius</name>
    <dbReference type="NCBI Taxonomy" id="185202"/>
    <lineage>
        <taxon>Eukaryota</taxon>
        <taxon>Viridiplantae</taxon>
        <taxon>Streptophyta</taxon>
        <taxon>Embryophyta</taxon>
        <taxon>Tracheophyta</taxon>
        <taxon>Spermatophyta</taxon>
        <taxon>Magnoliopsida</taxon>
        <taxon>eudicotyledons</taxon>
        <taxon>Gunneridae</taxon>
        <taxon>Pentapetalae</taxon>
        <taxon>asterids</taxon>
        <taxon>campanulids</taxon>
        <taxon>Asterales</taxon>
        <taxon>Asteraceae</taxon>
        <taxon>Asteroideae</taxon>
        <taxon>Heliantheae alliance</taxon>
        <taxon>Millerieae</taxon>
        <taxon>Smallanthus</taxon>
    </lineage>
</organism>
<dbReference type="EMBL" id="CM042044">
    <property type="protein sequence ID" value="KAI3687842.1"/>
    <property type="molecule type" value="Genomic_DNA"/>
</dbReference>
<proteinExistence type="predicted"/>
<reference evidence="1 2" key="2">
    <citation type="journal article" date="2022" name="Mol. Ecol. Resour.">
        <title>The genomes of chicory, endive, great burdock and yacon provide insights into Asteraceae paleo-polyploidization history and plant inulin production.</title>
        <authorList>
            <person name="Fan W."/>
            <person name="Wang S."/>
            <person name="Wang H."/>
            <person name="Wang A."/>
            <person name="Jiang F."/>
            <person name="Liu H."/>
            <person name="Zhao H."/>
            <person name="Xu D."/>
            <person name="Zhang Y."/>
        </authorList>
    </citation>
    <scope>NUCLEOTIDE SEQUENCE [LARGE SCALE GENOMIC DNA]</scope>
    <source>
        <strain evidence="2">cv. Yunnan</strain>
        <tissue evidence="1">Leaves</tissue>
    </source>
</reference>
<comment type="caution">
    <text evidence="1">The sequence shown here is derived from an EMBL/GenBank/DDBJ whole genome shotgun (WGS) entry which is preliminary data.</text>
</comment>
<evidence type="ECO:0000313" key="2">
    <source>
        <dbReference type="Proteomes" id="UP001056120"/>
    </source>
</evidence>